<reference evidence="1 2" key="1">
    <citation type="journal article" date="2003" name="Proc. Natl. Acad. Sci. U.S.A.">
        <title>The genome sequence of Clostridium tetani, the causative agent of tetanus disease.</title>
        <authorList>
            <person name="Brueggemann H."/>
            <person name="Baumer S."/>
            <person name="Fricke W.F."/>
            <person name="Wiezer A."/>
            <person name="Liesegang H."/>
            <person name="Decker I."/>
            <person name="Herzberg C."/>
            <person name="Martinez-Arias R."/>
            <person name="Merkl R."/>
            <person name="Henne A."/>
            <person name="Gottschalk G."/>
        </authorList>
    </citation>
    <scope>NUCLEOTIDE SEQUENCE [LARGE SCALE GENOMIC DNA]</scope>
    <source>
        <strain evidence="2">Massachusetts / E88</strain>
    </source>
</reference>
<sequence>MKILAHEIKNFIFCADEMMYDIHTRRHYIKFINSIPQTCFYFFTHNCSISRKELKETLLDFGIDVSLNSVLTPNYLLLGYCKKIYSSFSVYPIVDNSYSHDFYDFHIHNIEICDKYFDLICLSTTNLDNHHKKLIQNSTIPIVFSSNLCKNRRLDCTRCDLECYISFLKLNYKSRLIIPDAPPFFNTFLLFKNLNLNPSESLVITNRLKYDYSKLKEAGSKMALILKNDSISEYLTSPYDADIVVDDLDNLLYFLNIIEKA</sequence>
<keyword evidence="2" id="KW-1185">Reference proteome</keyword>
<dbReference type="InterPro" id="IPR023214">
    <property type="entry name" value="HAD_sf"/>
</dbReference>
<dbReference type="Proteomes" id="UP000001412">
    <property type="component" value="Chromosome"/>
</dbReference>
<name>Q898W2_CLOTE</name>
<dbReference type="KEGG" id="ctc:CTC_00326"/>
<gene>
    <name evidence="1" type="ordered locus">CTC_00326</name>
</gene>
<evidence type="ECO:0000313" key="1">
    <source>
        <dbReference type="EMBL" id="AAO34967.1"/>
    </source>
</evidence>
<dbReference type="HOGENOM" id="CLU_1101395_0_0_9"/>
<protein>
    <submittedName>
        <fullName evidence="1">Uncharacterized protein</fullName>
    </submittedName>
</protein>
<dbReference type="EMBL" id="AE015927">
    <property type="protein sequence ID" value="AAO34967.1"/>
    <property type="molecule type" value="Genomic_DNA"/>
</dbReference>
<accession>Q898W2</accession>
<evidence type="ECO:0000313" key="2">
    <source>
        <dbReference type="Proteomes" id="UP000001412"/>
    </source>
</evidence>
<dbReference type="Gene3D" id="3.40.50.1000">
    <property type="entry name" value="HAD superfamily/HAD-like"/>
    <property type="match status" value="1"/>
</dbReference>
<proteinExistence type="predicted"/>
<dbReference type="AlphaFoldDB" id="Q898W2"/>
<dbReference type="InterPro" id="IPR036412">
    <property type="entry name" value="HAD-like_sf"/>
</dbReference>
<organism evidence="1 2">
    <name type="scientific">Clostridium tetani (strain Massachusetts / E88)</name>
    <dbReference type="NCBI Taxonomy" id="212717"/>
    <lineage>
        <taxon>Bacteria</taxon>
        <taxon>Bacillati</taxon>
        <taxon>Bacillota</taxon>
        <taxon>Clostridia</taxon>
        <taxon>Eubacteriales</taxon>
        <taxon>Clostridiaceae</taxon>
        <taxon>Clostridium</taxon>
    </lineage>
</organism>
<dbReference type="SUPFAM" id="SSF56784">
    <property type="entry name" value="HAD-like"/>
    <property type="match status" value="1"/>
</dbReference>
<dbReference type="STRING" id="212717.CTC_00326"/>